<name>A0A0A9UIC1_ARUDO</name>
<reference evidence="1" key="1">
    <citation type="submission" date="2014-09" db="EMBL/GenBank/DDBJ databases">
        <authorList>
            <person name="Magalhaes I.L.F."/>
            <person name="Oliveira U."/>
            <person name="Santos F.R."/>
            <person name="Vidigal T.H.D.A."/>
            <person name="Brescovit A.D."/>
            <person name="Santos A.J."/>
        </authorList>
    </citation>
    <scope>NUCLEOTIDE SEQUENCE</scope>
    <source>
        <tissue evidence="1">Shoot tissue taken approximately 20 cm above the soil surface</tissue>
    </source>
</reference>
<proteinExistence type="predicted"/>
<organism evidence="1">
    <name type="scientific">Arundo donax</name>
    <name type="common">Giant reed</name>
    <name type="synonym">Donax arundinaceus</name>
    <dbReference type="NCBI Taxonomy" id="35708"/>
    <lineage>
        <taxon>Eukaryota</taxon>
        <taxon>Viridiplantae</taxon>
        <taxon>Streptophyta</taxon>
        <taxon>Embryophyta</taxon>
        <taxon>Tracheophyta</taxon>
        <taxon>Spermatophyta</taxon>
        <taxon>Magnoliopsida</taxon>
        <taxon>Liliopsida</taxon>
        <taxon>Poales</taxon>
        <taxon>Poaceae</taxon>
        <taxon>PACMAD clade</taxon>
        <taxon>Arundinoideae</taxon>
        <taxon>Arundineae</taxon>
        <taxon>Arundo</taxon>
    </lineage>
</organism>
<protein>
    <submittedName>
        <fullName evidence="1">Uncharacterized protein</fullName>
    </submittedName>
</protein>
<sequence>MTSQMLYICLFLEQQFHRHNHGKPIEISTTTWKIIL</sequence>
<dbReference type="EMBL" id="GBRH01279768">
    <property type="protein sequence ID" value="JAD18127.1"/>
    <property type="molecule type" value="Transcribed_RNA"/>
</dbReference>
<dbReference type="AlphaFoldDB" id="A0A0A9UIC1"/>
<reference evidence="1" key="2">
    <citation type="journal article" date="2015" name="Data Brief">
        <title>Shoot transcriptome of the giant reed, Arundo donax.</title>
        <authorList>
            <person name="Barrero R.A."/>
            <person name="Guerrero F.D."/>
            <person name="Moolhuijzen P."/>
            <person name="Goolsby J.A."/>
            <person name="Tidwell J."/>
            <person name="Bellgard S.E."/>
            <person name="Bellgard M.I."/>
        </authorList>
    </citation>
    <scope>NUCLEOTIDE SEQUENCE</scope>
    <source>
        <tissue evidence="1">Shoot tissue taken approximately 20 cm above the soil surface</tissue>
    </source>
</reference>
<accession>A0A0A9UIC1</accession>
<evidence type="ECO:0000313" key="1">
    <source>
        <dbReference type="EMBL" id="JAD18127.1"/>
    </source>
</evidence>